<dbReference type="GeneID" id="78175375"/>
<keyword evidence="3" id="KW-1185">Reference proteome</keyword>
<keyword evidence="1" id="KW-1133">Transmembrane helix</keyword>
<proteinExistence type="predicted"/>
<dbReference type="AlphaFoldDB" id="A0A1M6KDM6"/>
<dbReference type="InterPro" id="IPR005642">
    <property type="entry name" value="LysO"/>
</dbReference>
<feature type="transmembrane region" description="Helical" evidence="1">
    <location>
        <begin position="34"/>
        <end position="52"/>
    </location>
</feature>
<sequence length="93" mass="10018">MAKIFIVLALGFVVGFRGILKEKGLKINAKLQTVWLMLLIFCMGVSIGRNGDIIQALPSLGGKALLYAVLAVIGSIVVVYLLTKVFLRKGANE</sequence>
<organism evidence="2 3">
    <name type="scientific">Anaerotignum lactatifermentans DSM 14214</name>
    <dbReference type="NCBI Taxonomy" id="1121323"/>
    <lineage>
        <taxon>Bacteria</taxon>
        <taxon>Bacillati</taxon>
        <taxon>Bacillota</taxon>
        <taxon>Clostridia</taxon>
        <taxon>Lachnospirales</taxon>
        <taxon>Anaerotignaceae</taxon>
        <taxon>Anaerotignum</taxon>
    </lineage>
</organism>
<evidence type="ECO:0000313" key="2">
    <source>
        <dbReference type="EMBL" id="SHJ57065.1"/>
    </source>
</evidence>
<keyword evidence="1" id="KW-0812">Transmembrane</keyword>
<dbReference type="GO" id="GO:0015661">
    <property type="term" value="F:L-lysine efflux transmembrane transporter activity"/>
    <property type="evidence" value="ECO:0007669"/>
    <property type="project" value="InterPro"/>
</dbReference>
<reference evidence="2 3" key="1">
    <citation type="submission" date="2016-11" db="EMBL/GenBank/DDBJ databases">
        <authorList>
            <person name="Jaros S."/>
            <person name="Januszkiewicz K."/>
            <person name="Wedrychowicz H."/>
        </authorList>
    </citation>
    <scope>NUCLEOTIDE SEQUENCE [LARGE SCALE GENOMIC DNA]</scope>
    <source>
        <strain evidence="2 3">DSM 14214</strain>
    </source>
</reference>
<keyword evidence="1" id="KW-0472">Membrane</keyword>
<dbReference type="EMBL" id="FRAH01000003">
    <property type="protein sequence ID" value="SHJ57065.1"/>
    <property type="molecule type" value="Genomic_DNA"/>
</dbReference>
<evidence type="ECO:0000313" key="3">
    <source>
        <dbReference type="Proteomes" id="UP000183975"/>
    </source>
</evidence>
<dbReference type="RefSeq" id="WP_072848013.1">
    <property type="nucleotide sequence ID" value="NZ_FRAH01000003.1"/>
</dbReference>
<dbReference type="OrthoDB" id="1958093at2"/>
<feature type="transmembrane region" description="Helical" evidence="1">
    <location>
        <begin position="64"/>
        <end position="83"/>
    </location>
</feature>
<gene>
    <name evidence="2" type="ORF">SAMN02745138_00133</name>
</gene>
<dbReference type="Pfam" id="PF03956">
    <property type="entry name" value="Lys_export"/>
    <property type="match status" value="1"/>
</dbReference>
<name>A0A1M6KDM6_9FIRM</name>
<evidence type="ECO:0000256" key="1">
    <source>
        <dbReference type="SAM" id="Phobius"/>
    </source>
</evidence>
<accession>A0A1M6KDM6</accession>
<dbReference type="Proteomes" id="UP000183975">
    <property type="component" value="Unassembled WGS sequence"/>
</dbReference>
<protein>
    <recommendedName>
        <fullName evidence="4">Lysine exporter LysO</fullName>
    </recommendedName>
</protein>
<evidence type="ECO:0008006" key="4">
    <source>
        <dbReference type="Google" id="ProtNLM"/>
    </source>
</evidence>